<dbReference type="InterPro" id="IPR002583">
    <property type="entry name" value="Ribosomal_bS20"/>
</dbReference>
<dbReference type="PANTHER" id="PTHR33398:SF1">
    <property type="entry name" value="SMALL RIBOSOMAL SUBUNIT PROTEIN BS20C"/>
    <property type="match status" value="1"/>
</dbReference>
<evidence type="ECO:0000256" key="8">
    <source>
        <dbReference type="HAMAP-Rule" id="MF_00500"/>
    </source>
</evidence>
<comment type="caution">
    <text evidence="9">The sequence shown here is derived from an EMBL/GenBank/DDBJ whole genome shotgun (WGS) entry which is preliminary data.</text>
</comment>
<dbReference type="EMBL" id="DVJO01000081">
    <property type="protein sequence ID" value="HIS82707.1"/>
    <property type="molecule type" value="Genomic_DNA"/>
</dbReference>
<proteinExistence type="inferred from homology"/>
<dbReference type="Pfam" id="PF01649">
    <property type="entry name" value="Ribosomal_S20p"/>
    <property type="match status" value="1"/>
</dbReference>
<dbReference type="SUPFAM" id="SSF46992">
    <property type="entry name" value="Ribosomal protein S20"/>
    <property type="match status" value="1"/>
</dbReference>
<comment type="similarity">
    <text evidence="2 8">Belongs to the bacterial ribosomal protein bS20 family.</text>
</comment>
<dbReference type="HAMAP" id="MF_00500">
    <property type="entry name" value="Ribosomal_bS20"/>
    <property type="match status" value="1"/>
</dbReference>
<keyword evidence="4 8" id="KW-0694">RNA-binding</keyword>
<reference evidence="9" key="1">
    <citation type="submission" date="2020-10" db="EMBL/GenBank/DDBJ databases">
        <authorList>
            <person name="Gilroy R."/>
        </authorList>
    </citation>
    <scope>NUCLEOTIDE SEQUENCE</scope>
    <source>
        <strain evidence="9">CHK152-2994</strain>
    </source>
</reference>
<dbReference type="GO" id="GO:0015935">
    <property type="term" value="C:small ribosomal subunit"/>
    <property type="evidence" value="ECO:0007669"/>
    <property type="project" value="TreeGrafter"/>
</dbReference>
<dbReference type="PANTHER" id="PTHR33398">
    <property type="entry name" value="30S RIBOSOMAL PROTEIN S20"/>
    <property type="match status" value="1"/>
</dbReference>
<dbReference type="AlphaFoldDB" id="A0A9D1FVA1"/>
<evidence type="ECO:0000256" key="2">
    <source>
        <dbReference type="ARBA" id="ARBA00007634"/>
    </source>
</evidence>
<evidence type="ECO:0000256" key="1">
    <source>
        <dbReference type="ARBA" id="ARBA00003134"/>
    </source>
</evidence>
<evidence type="ECO:0000313" key="10">
    <source>
        <dbReference type="Proteomes" id="UP000824139"/>
    </source>
</evidence>
<evidence type="ECO:0000256" key="6">
    <source>
        <dbReference type="ARBA" id="ARBA00023274"/>
    </source>
</evidence>
<protein>
    <recommendedName>
        <fullName evidence="7 8">Small ribosomal subunit protein bS20</fullName>
    </recommendedName>
</protein>
<dbReference type="InterPro" id="IPR036510">
    <property type="entry name" value="Ribosomal_bS20_sf"/>
</dbReference>
<accession>A0A9D1FVA1</accession>
<dbReference type="GO" id="GO:0006412">
    <property type="term" value="P:translation"/>
    <property type="evidence" value="ECO:0007669"/>
    <property type="project" value="UniProtKB-UniRule"/>
</dbReference>
<sequence>MANIKSSKKRVLIAERNRLRNVAVKSSIKTAVKKVLELSTADDKDALNAALSKVYQLCDKAVSKGVLHKNTAARKKSRLTKAINKLQSK</sequence>
<evidence type="ECO:0000256" key="3">
    <source>
        <dbReference type="ARBA" id="ARBA00022730"/>
    </source>
</evidence>
<dbReference type="Proteomes" id="UP000824139">
    <property type="component" value="Unassembled WGS sequence"/>
</dbReference>
<dbReference type="Gene3D" id="1.20.58.110">
    <property type="entry name" value="Ribosomal protein S20"/>
    <property type="match status" value="1"/>
</dbReference>
<gene>
    <name evidence="8 9" type="primary">rpsT</name>
    <name evidence="9" type="ORF">IAD41_03780</name>
</gene>
<dbReference type="NCBIfam" id="TIGR00029">
    <property type="entry name" value="S20"/>
    <property type="match status" value="1"/>
</dbReference>
<dbReference type="GO" id="GO:0003735">
    <property type="term" value="F:structural constituent of ribosome"/>
    <property type="evidence" value="ECO:0007669"/>
    <property type="project" value="InterPro"/>
</dbReference>
<evidence type="ECO:0000256" key="5">
    <source>
        <dbReference type="ARBA" id="ARBA00022980"/>
    </source>
</evidence>
<evidence type="ECO:0000256" key="4">
    <source>
        <dbReference type="ARBA" id="ARBA00022884"/>
    </source>
</evidence>
<dbReference type="FunFam" id="1.20.58.110:FF:000001">
    <property type="entry name" value="30S ribosomal protein S20"/>
    <property type="match status" value="1"/>
</dbReference>
<keyword evidence="5 8" id="KW-0689">Ribosomal protein</keyword>
<evidence type="ECO:0000313" key="9">
    <source>
        <dbReference type="EMBL" id="HIS82707.1"/>
    </source>
</evidence>
<dbReference type="GO" id="GO:0070181">
    <property type="term" value="F:small ribosomal subunit rRNA binding"/>
    <property type="evidence" value="ECO:0007669"/>
    <property type="project" value="TreeGrafter"/>
</dbReference>
<keyword evidence="3 8" id="KW-0699">rRNA-binding</keyword>
<reference evidence="9" key="2">
    <citation type="journal article" date="2021" name="PeerJ">
        <title>Extensive microbial diversity within the chicken gut microbiome revealed by metagenomics and culture.</title>
        <authorList>
            <person name="Gilroy R."/>
            <person name="Ravi A."/>
            <person name="Getino M."/>
            <person name="Pursley I."/>
            <person name="Horton D.L."/>
            <person name="Alikhan N.F."/>
            <person name="Baker D."/>
            <person name="Gharbi K."/>
            <person name="Hall N."/>
            <person name="Watson M."/>
            <person name="Adriaenssens E.M."/>
            <person name="Foster-Nyarko E."/>
            <person name="Jarju S."/>
            <person name="Secka A."/>
            <person name="Antonio M."/>
            <person name="Oren A."/>
            <person name="Chaudhuri R.R."/>
            <person name="La Ragione R."/>
            <person name="Hildebrand F."/>
            <person name="Pallen M.J."/>
        </authorList>
    </citation>
    <scope>NUCLEOTIDE SEQUENCE</scope>
    <source>
        <strain evidence="9">CHK152-2994</strain>
    </source>
</reference>
<evidence type="ECO:0000256" key="7">
    <source>
        <dbReference type="ARBA" id="ARBA00035136"/>
    </source>
</evidence>
<organism evidence="9 10">
    <name type="scientific">Candidatus Scatenecus faecavium</name>
    <dbReference type="NCBI Taxonomy" id="2840915"/>
    <lineage>
        <taxon>Bacteria</taxon>
        <taxon>Candidatus Scatenecus</taxon>
    </lineage>
</organism>
<name>A0A9D1FVA1_9BACT</name>
<keyword evidence="6 8" id="KW-0687">Ribonucleoprotein</keyword>
<comment type="function">
    <text evidence="1 8">Binds directly to 16S ribosomal RNA.</text>
</comment>